<protein>
    <recommendedName>
        <fullName evidence="8">Transcription factor domain-containing protein</fullName>
    </recommendedName>
</protein>
<evidence type="ECO:0000256" key="4">
    <source>
        <dbReference type="ARBA" id="ARBA00023163"/>
    </source>
</evidence>
<dbReference type="InterPro" id="IPR050815">
    <property type="entry name" value="TF_fung"/>
</dbReference>
<keyword evidence="4" id="KW-0804">Transcription</keyword>
<keyword evidence="2" id="KW-0479">Metal-binding</keyword>
<dbReference type="Proteomes" id="UP001295794">
    <property type="component" value="Unassembled WGS sequence"/>
</dbReference>
<gene>
    <name evidence="6" type="ORF">MYCIT1_LOCUS136</name>
</gene>
<sequence length="567" mass="61755">MGPAAELDSQEAPAKQRQGLPQLPVCTTGFLNARDSNYLSGAGKSYAVSSVVLLFNANLRTRNATPGDRSALRARNSPVVDALIANIRTPAWLNRRFLKVGLRNLCLECDQLSLEAEQIALVQMRIRELEQPELQNDLVNLQNPFAETAQSQNNWDPLPETSGIAYGMLIDAFMAQAKSLGFFLNPRLFDPLLAGEIPSQLVNPALLNAICLWGAALLNDSDLESTMLTCAVQAVSSGLANAHSAIMVLQTLQASLLLSQYFFHRARLLEARYHATCALSIVLGAEFHKIRSATAARTGLSEMTPAVTMLEEGERINAFWAVLAQNCCLSAIADPTSGSSVSYDVVDVPWPLELEAYEIDSTLLPIQNCGTITKLLSSRVDQGRSTPALQAKSAILFERASLLCAQATDQTVFSAQHIGLNHSIESLKQAILATSNRTPGLSLAHTLAHAATLLLHQPFADRYDESRQCMLRSCRAIVEFGRSQDWTSAEYVDPVLGTIWSLAINVLVSEIARLKHRGSPASRNMLRQFNQAGVDVLSAMTSGAASSKMIEMQLAAVREHWQRVMAS</sequence>
<comment type="caution">
    <text evidence="6">The sequence shown here is derived from an EMBL/GenBank/DDBJ whole genome shotgun (WGS) entry which is preliminary data.</text>
</comment>
<dbReference type="PANTHER" id="PTHR47338">
    <property type="entry name" value="ZN(II)2CYS6 TRANSCRIPTION FACTOR (EUROFUNG)-RELATED"/>
    <property type="match status" value="1"/>
</dbReference>
<evidence type="ECO:0000256" key="5">
    <source>
        <dbReference type="ARBA" id="ARBA00023242"/>
    </source>
</evidence>
<evidence type="ECO:0000313" key="7">
    <source>
        <dbReference type="Proteomes" id="UP001295794"/>
    </source>
</evidence>
<dbReference type="GO" id="GO:0046872">
    <property type="term" value="F:metal ion binding"/>
    <property type="evidence" value="ECO:0007669"/>
    <property type="project" value="UniProtKB-KW"/>
</dbReference>
<comment type="subcellular location">
    <subcellularLocation>
        <location evidence="1">Nucleus</location>
    </subcellularLocation>
</comment>
<evidence type="ECO:0000256" key="3">
    <source>
        <dbReference type="ARBA" id="ARBA00023015"/>
    </source>
</evidence>
<accession>A0AAD2GSM2</accession>
<keyword evidence="3" id="KW-0805">Transcription regulation</keyword>
<organism evidence="6 7">
    <name type="scientific">Mycena citricolor</name>
    <dbReference type="NCBI Taxonomy" id="2018698"/>
    <lineage>
        <taxon>Eukaryota</taxon>
        <taxon>Fungi</taxon>
        <taxon>Dikarya</taxon>
        <taxon>Basidiomycota</taxon>
        <taxon>Agaricomycotina</taxon>
        <taxon>Agaricomycetes</taxon>
        <taxon>Agaricomycetidae</taxon>
        <taxon>Agaricales</taxon>
        <taxon>Marasmiineae</taxon>
        <taxon>Mycenaceae</taxon>
        <taxon>Mycena</taxon>
    </lineage>
</organism>
<dbReference type="GO" id="GO:0000981">
    <property type="term" value="F:DNA-binding transcription factor activity, RNA polymerase II-specific"/>
    <property type="evidence" value="ECO:0007669"/>
    <property type="project" value="InterPro"/>
</dbReference>
<proteinExistence type="predicted"/>
<evidence type="ECO:0000313" key="6">
    <source>
        <dbReference type="EMBL" id="CAK5261875.1"/>
    </source>
</evidence>
<evidence type="ECO:0000256" key="2">
    <source>
        <dbReference type="ARBA" id="ARBA00022723"/>
    </source>
</evidence>
<evidence type="ECO:0008006" key="8">
    <source>
        <dbReference type="Google" id="ProtNLM"/>
    </source>
</evidence>
<reference evidence="6" key="1">
    <citation type="submission" date="2023-11" db="EMBL/GenBank/DDBJ databases">
        <authorList>
            <person name="De Vega J J."/>
            <person name="De Vega J J."/>
        </authorList>
    </citation>
    <scope>NUCLEOTIDE SEQUENCE</scope>
</reference>
<keyword evidence="5" id="KW-0539">Nucleus</keyword>
<dbReference type="GO" id="GO:0005634">
    <property type="term" value="C:nucleus"/>
    <property type="evidence" value="ECO:0007669"/>
    <property type="project" value="UniProtKB-SubCell"/>
</dbReference>
<dbReference type="CDD" id="cd12148">
    <property type="entry name" value="fungal_TF_MHR"/>
    <property type="match status" value="1"/>
</dbReference>
<evidence type="ECO:0000256" key="1">
    <source>
        <dbReference type="ARBA" id="ARBA00004123"/>
    </source>
</evidence>
<dbReference type="PANTHER" id="PTHR47338:SF29">
    <property type="entry name" value="ZN(2)-C6 FUNGAL-TYPE DOMAIN-CONTAINING PROTEIN"/>
    <property type="match status" value="1"/>
</dbReference>
<dbReference type="AlphaFoldDB" id="A0AAD2GSM2"/>
<keyword evidence="7" id="KW-1185">Reference proteome</keyword>
<name>A0AAD2GSM2_9AGAR</name>
<dbReference type="EMBL" id="CAVNYO010000001">
    <property type="protein sequence ID" value="CAK5261875.1"/>
    <property type="molecule type" value="Genomic_DNA"/>
</dbReference>